<evidence type="ECO:0000313" key="2">
    <source>
        <dbReference type="Proteomes" id="UP000077734"/>
    </source>
</evidence>
<sequence>MAGGRDSQRAQLAERKAMIDRQSKLSMVSKLSYWASSAGSVYCRPKPASERDLDIMHRLDELYLKHPLTCAPLVWALASYGIN</sequence>
<gene>
    <name evidence="1" type="ORF">A1356_01770</name>
</gene>
<dbReference type="Proteomes" id="UP000077734">
    <property type="component" value="Unassembled WGS sequence"/>
</dbReference>
<accession>A0AA91I4R9</accession>
<keyword evidence="2" id="KW-1185">Reference proteome</keyword>
<dbReference type="EMBL" id="LUUL01000114">
    <property type="protein sequence ID" value="OAI22861.1"/>
    <property type="molecule type" value="Genomic_DNA"/>
</dbReference>
<evidence type="ECO:0000313" key="1">
    <source>
        <dbReference type="EMBL" id="OAI22861.1"/>
    </source>
</evidence>
<protein>
    <submittedName>
        <fullName evidence="1">Uncharacterized protein</fullName>
    </submittedName>
</protein>
<dbReference type="AlphaFoldDB" id="A0AA91I4R9"/>
<comment type="caution">
    <text evidence="1">The sequence shown here is derived from an EMBL/GenBank/DDBJ whole genome shotgun (WGS) entry which is preliminary data.</text>
</comment>
<name>A0AA91I4R9_9GAMM</name>
<organism evidence="1 2">
    <name type="scientific">Methylomonas koyamae</name>
    <dbReference type="NCBI Taxonomy" id="702114"/>
    <lineage>
        <taxon>Bacteria</taxon>
        <taxon>Pseudomonadati</taxon>
        <taxon>Pseudomonadota</taxon>
        <taxon>Gammaproteobacteria</taxon>
        <taxon>Methylococcales</taxon>
        <taxon>Methylococcaceae</taxon>
        <taxon>Methylomonas</taxon>
    </lineage>
</organism>
<reference evidence="1 2" key="1">
    <citation type="submission" date="2016-03" db="EMBL/GenBank/DDBJ databases">
        <authorList>
            <person name="Heylen K."/>
            <person name="De Vos P."/>
            <person name="Vekeman B."/>
        </authorList>
    </citation>
    <scope>NUCLEOTIDE SEQUENCE [LARGE SCALE GENOMIC DNA]</scope>
    <source>
        <strain evidence="1 2">R-49807</strain>
    </source>
</reference>
<proteinExistence type="predicted"/>